<comment type="similarity">
    <text evidence="2">Belongs to the ABC transporter superfamily.</text>
</comment>
<dbReference type="PANTHER" id="PTHR42711:SF5">
    <property type="entry name" value="ABC TRANSPORTER ATP-BINDING PROTEIN NATA"/>
    <property type="match status" value="1"/>
</dbReference>
<dbReference type="EMBL" id="JAVDUJ010000001">
    <property type="protein sequence ID" value="MDR6938700.1"/>
    <property type="molecule type" value="Genomic_DNA"/>
</dbReference>
<dbReference type="InterPro" id="IPR050763">
    <property type="entry name" value="ABC_transporter_ATP-binding"/>
</dbReference>
<name>A0ABU1T1G9_9ACTO</name>
<dbReference type="Proteomes" id="UP001266099">
    <property type="component" value="Unassembled WGS sequence"/>
</dbReference>
<dbReference type="InterPro" id="IPR017871">
    <property type="entry name" value="ABC_transporter-like_CS"/>
</dbReference>
<evidence type="ECO:0000256" key="6">
    <source>
        <dbReference type="ARBA" id="ARBA00023251"/>
    </source>
</evidence>
<dbReference type="PROSITE" id="PS00211">
    <property type="entry name" value="ABC_TRANSPORTER_1"/>
    <property type="match status" value="1"/>
</dbReference>
<evidence type="ECO:0000256" key="4">
    <source>
        <dbReference type="ARBA" id="ARBA00022741"/>
    </source>
</evidence>
<feature type="domain" description="ABC transporter" evidence="7">
    <location>
        <begin position="7"/>
        <end position="237"/>
    </location>
</feature>
<reference evidence="8 9" key="1">
    <citation type="submission" date="2023-07" db="EMBL/GenBank/DDBJ databases">
        <title>Sequencing the genomes of 1000 actinobacteria strains.</title>
        <authorList>
            <person name="Klenk H.-P."/>
        </authorList>
    </citation>
    <scope>NUCLEOTIDE SEQUENCE [LARGE SCALE GENOMIC DNA]</scope>
    <source>
        <strain evidence="8 9">DSM 15539</strain>
    </source>
</reference>
<dbReference type="RefSeq" id="WP_309954720.1">
    <property type="nucleotide sequence ID" value="NZ_JAVDUJ010000001.1"/>
</dbReference>
<dbReference type="InterPro" id="IPR027417">
    <property type="entry name" value="P-loop_NTPase"/>
</dbReference>
<protein>
    <submittedName>
        <fullName evidence="8">ABC-2 type transport system ATP-binding protein</fullName>
    </submittedName>
</protein>
<dbReference type="GO" id="GO:0005524">
    <property type="term" value="F:ATP binding"/>
    <property type="evidence" value="ECO:0007669"/>
    <property type="project" value="UniProtKB-KW"/>
</dbReference>
<keyword evidence="3" id="KW-0813">Transport</keyword>
<dbReference type="PROSITE" id="PS50893">
    <property type="entry name" value="ABC_TRANSPORTER_2"/>
    <property type="match status" value="1"/>
</dbReference>
<evidence type="ECO:0000256" key="5">
    <source>
        <dbReference type="ARBA" id="ARBA00022840"/>
    </source>
</evidence>
<gene>
    <name evidence="8" type="ORF">J2S36_000243</name>
</gene>
<sequence>MSDENVVFCESITKVLGKKPRIDGLNIQLNPGRVYALLGPNGAGKSTLMNLITGLYRPTSGIVRVFGLDPIKDAKQVRRMVGLVPQDTALYPELSAIENLQFHAALYVTKTQHAAQRISKILELVELTDRAKEPVRTYSGGMKRRLAIGRALLSDPKLLLLDEPTLGVDVQGAHRIWDYIERFKTEGRTVVVSTNVMTEAERLADEILLLDQGKLIAFGTPQKLKATVGQSVTRVVTTPTLDDAFLNLTGRNLRD</sequence>
<comment type="caution">
    <text evidence="8">The sequence shown here is derived from an EMBL/GenBank/DDBJ whole genome shotgun (WGS) entry which is preliminary data.</text>
</comment>
<dbReference type="PANTHER" id="PTHR42711">
    <property type="entry name" value="ABC TRANSPORTER ATP-BINDING PROTEIN"/>
    <property type="match status" value="1"/>
</dbReference>
<proteinExistence type="inferred from homology"/>
<comment type="subcellular location">
    <subcellularLocation>
        <location evidence="1">Cell membrane</location>
        <topology evidence="1">Peripheral membrane protein</topology>
    </subcellularLocation>
</comment>
<evidence type="ECO:0000313" key="9">
    <source>
        <dbReference type="Proteomes" id="UP001266099"/>
    </source>
</evidence>
<dbReference type="Gene3D" id="3.40.50.300">
    <property type="entry name" value="P-loop containing nucleotide triphosphate hydrolases"/>
    <property type="match status" value="1"/>
</dbReference>
<evidence type="ECO:0000256" key="3">
    <source>
        <dbReference type="ARBA" id="ARBA00022448"/>
    </source>
</evidence>
<dbReference type="SMART" id="SM00382">
    <property type="entry name" value="AAA"/>
    <property type="match status" value="1"/>
</dbReference>
<dbReference type="InterPro" id="IPR003439">
    <property type="entry name" value="ABC_transporter-like_ATP-bd"/>
</dbReference>
<accession>A0ABU1T1G9</accession>
<keyword evidence="6" id="KW-0046">Antibiotic resistance</keyword>
<keyword evidence="4" id="KW-0547">Nucleotide-binding</keyword>
<evidence type="ECO:0000256" key="2">
    <source>
        <dbReference type="ARBA" id="ARBA00005417"/>
    </source>
</evidence>
<keyword evidence="5 8" id="KW-0067">ATP-binding</keyword>
<dbReference type="InterPro" id="IPR003593">
    <property type="entry name" value="AAA+_ATPase"/>
</dbReference>
<evidence type="ECO:0000256" key="1">
    <source>
        <dbReference type="ARBA" id="ARBA00004202"/>
    </source>
</evidence>
<organism evidence="8 9">
    <name type="scientific">Arcanobacterium hippocoleae</name>
    <dbReference type="NCBI Taxonomy" id="149017"/>
    <lineage>
        <taxon>Bacteria</taxon>
        <taxon>Bacillati</taxon>
        <taxon>Actinomycetota</taxon>
        <taxon>Actinomycetes</taxon>
        <taxon>Actinomycetales</taxon>
        <taxon>Actinomycetaceae</taxon>
        <taxon>Arcanobacterium</taxon>
    </lineage>
</organism>
<evidence type="ECO:0000313" key="8">
    <source>
        <dbReference type="EMBL" id="MDR6938700.1"/>
    </source>
</evidence>
<evidence type="ECO:0000259" key="7">
    <source>
        <dbReference type="PROSITE" id="PS50893"/>
    </source>
</evidence>
<keyword evidence="9" id="KW-1185">Reference proteome</keyword>
<dbReference type="Pfam" id="PF00005">
    <property type="entry name" value="ABC_tran"/>
    <property type="match status" value="1"/>
</dbReference>
<dbReference type="SUPFAM" id="SSF52540">
    <property type="entry name" value="P-loop containing nucleoside triphosphate hydrolases"/>
    <property type="match status" value="1"/>
</dbReference>